<feature type="domain" description="Sulfatase-modifying factor enzyme-like" evidence="1">
    <location>
        <begin position="181"/>
        <end position="399"/>
    </location>
</feature>
<organism evidence="2 3">
    <name type="scientific">Roseateles albus</name>
    <dbReference type="NCBI Taxonomy" id="2987525"/>
    <lineage>
        <taxon>Bacteria</taxon>
        <taxon>Pseudomonadati</taxon>
        <taxon>Pseudomonadota</taxon>
        <taxon>Betaproteobacteria</taxon>
        <taxon>Burkholderiales</taxon>
        <taxon>Sphaerotilaceae</taxon>
        <taxon>Roseateles</taxon>
    </lineage>
</organism>
<evidence type="ECO:0000313" key="2">
    <source>
        <dbReference type="EMBL" id="MDC8773275.1"/>
    </source>
</evidence>
<dbReference type="RefSeq" id="WP_273601441.1">
    <property type="nucleotide sequence ID" value="NZ_JAQQXT010000011.1"/>
</dbReference>
<dbReference type="PANTHER" id="PTHR23150:SF19">
    <property type="entry name" value="FORMYLGLYCINE-GENERATING ENZYME"/>
    <property type="match status" value="1"/>
</dbReference>
<name>A0ABT5KHE2_9BURK</name>
<evidence type="ECO:0000313" key="3">
    <source>
        <dbReference type="Proteomes" id="UP001221189"/>
    </source>
</evidence>
<protein>
    <submittedName>
        <fullName evidence="2">Formylglycine-generating enzyme family protein</fullName>
    </submittedName>
</protein>
<dbReference type="PANTHER" id="PTHR23150">
    <property type="entry name" value="SULFATASE MODIFYING FACTOR 1, 2"/>
    <property type="match status" value="1"/>
</dbReference>
<accession>A0ABT5KHE2</accession>
<dbReference type="SUPFAM" id="SSF56436">
    <property type="entry name" value="C-type lectin-like"/>
    <property type="match status" value="1"/>
</dbReference>
<dbReference type="InterPro" id="IPR051043">
    <property type="entry name" value="Sulfatase_Mod_Factor_Kinase"/>
</dbReference>
<dbReference type="Proteomes" id="UP001221189">
    <property type="component" value="Unassembled WGS sequence"/>
</dbReference>
<dbReference type="Gene3D" id="3.90.1580.10">
    <property type="entry name" value="paralog of FGE (formylglycine-generating enzyme)"/>
    <property type="match status" value="1"/>
</dbReference>
<dbReference type="PROSITE" id="PS51257">
    <property type="entry name" value="PROKAR_LIPOPROTEIN"/>
    <property type="match status" value="1"/>
</dbReference>
<sequence>MKYWKLAALTLISGFFVGCSSIQTPESAESLALRLDLDTCRASSLLEVPPKVVVITPAISLPDQMRCSSSSQSGGATGCERIPGLRFPAVEEDLNAEPRAQLFSACLMVKRYSVQPVIASAPSTHTLQTTKSLPASPASLTAKTTEGLAAPEIVASTTVSTDMLESLRSRPWQGIKDCDTCPRMVLIPSGSFNMGSTASPSEQPVHTVKLRSFLLGKYEVTQAEWQAVMGKNPSANTSCGRRCPVERVTWNQAQEFLKRLNSRTGLNFRLPSEAEWEYAARAGQDTRAQDEAFQTLKNFAWYNGNSGGEAHPVGQKIPNAFGLHDMQGNVWEWVEDAQYDNYQGAHPAGLARQVSSPKQEKRILRGGSYFDNPKSLRTSHRNADEPDAVYVFFGLRVARDLEPATRQVERSDPSSSKPQ</sequence>
<comment type="caution">
    <text evidence="2">The sequence shown here is derived from an EMBL/GenBank/DDBJ whole genome shotgun (WGS) entry which is preliminary data.</text>
</comment>
<proteinExistence type="predicted"/>
<dbReference type="InterPro" id="IPR042095">
    <property type="entry name" value="SUMF_sf"/>
</dbReference>
<dbReference type="InterPro" id="IPR016187">
    <property type="entry name" value="CTDL_fold"/>
</dbReference>
<gene>
    <name evidence="2" type="ORF">PRZ03_16930</name>
</gene>
<dbReference type="Pfam" id="PF03781">
    <property type="entry name" value="FGE-sulfatase"/>
    <property type="match status" value="1"/>
</dbReference>
<dbReference type="InterPro" id="IPR005532">
    <property type="entry name" value="SUMF_dom"/>
</dbReference>
<dbReference type="EMBL" id="JAQQXT010000011">
    <property type="protein sequence ID" value="MDC8773275.1"/>
    <property type="molecule type" value="Genomic_DNA"/>
</dbReference>
<evidence type="ECO:0000259" key="1">
    <source>
        <dbReference type="Pfam" id="PF03781"/>
    </source>
</evidence>
<reference evidence="2 3" key="1">
    <citation type="submission" date="2022-10" db="EMBL/GenBank/DDBJ databases">
        <title>Paucibacter sp. hw1 Genome sequencing.</title>
        <authorList>
            <person name="Park S."/>
        </authorList>
    </citation>
    <scope>NUCLEOTIDE SEQUENCE [LARGE SCALE GENOMIC DNA]</scope>
    <source>
        <strain evidence="3">hw1</strain>
    </source>
</reference>
<keyword evidence="3" id="KW-1185">Reference proteome</keyword>